<dbReference type="Proteomes" id="UP000601990">
    <property type="component" value="Unassembled WGS sequence"/>
</dbReference>
<gene>
    <name evidence="1" type="ORF">GO608_11850</name>
</gene>
<dbReference type="InterPro" id="IPR021853">
    <property type="entry name" value="DUF3460"/>
</dbReference>
<evidence type="ECO:0000313" key="2">
    <source>
        <dbReference type="Proteomes" id="UP000601990"/>
    </source>
</evidence>
<dbReference type="EMBL" id="WTVH01000022">
    <property type="protein sequence ID" value="NMF94019.1"/>
    <property type="molecule type" value="Genomic_DNA"/>
</dbReference>
<organism evidence="1 2">
    <name type="scientific">Aromatoleum buckelii</name>
    <dbReference type="NCBI Taxonomy" id="200254"/>
    <lineage>
        <taxon>Bacteria</taxon>
        <taxon>Pseudomonadati</taxon>
        <taxon>Pseudomonadota</taxon>
        <taxon>Betaproteobacteria</taxon>
        <taxon>Rhodocyclales</taxon>
        <taxon>Rhodocyclaceae</taxon>
        <taxon>Aromatoleum</taxon>
    </lineage>
</organism>
<protein>
    <submittedName>
        <fullName evidence="1">DUF3460 family protein</fullName>
    </submittedName>
</protein>
<evidence type="ECO:0000313" key="1">
    <source>
        <dbReference type="EMBL" id="NMF94019.1"/>
    </source>
</evidence>
<proteinExistence type="predicted"/>
<name>A0ABX1N419_9RHOO</name>
<dbReference type="RefSeq" id="WP_169199264.1">
    <property type="nucleotide sequence ID" value="NZ_WTVH02000008.1"/>
</dbReference>
<sequence>MAIYESEHTKFMREWLAKHPQEIEEQRKGRALWWDKPQDVVAQARLDQSKVPVKAYYYDINH</sequence>
<dbReference type="Pfam" id="PF11943">
    <property type="entry name" value="DUF3460"/>
    <property type="match status" value="1"/>
</dbReference>
<keyword evidence="2" id="KW-1185">Reference proteome</keyword>
<accession>A0ABX1N419</accession>
<comment type="caution">
    <text evidence="1">The sequence shown here is derived from an EMBL/GenBank/DDBJ whole genome shotgun (WGS) entry which is preliminary data.</text>
</comment>
<reference evidence="1" key="1">
    <citation type="submission" date="2019-12" db="EMBL/GenBank/DDBJ databases">
        <title>Comparative genomics gives insights into the taxonomy of the Azoarcus-Aromatoleum group and reveals separate origins of nif in the plant-associated Azoarcus and non-plant-associated Aromatoleum sub-groups.</title>
        <authorList>
            <person name="Lafos M."/>
            <person name="Maluk M."/>
            <person name="Batista M."/>
            <person name="Junghare M."/>
            <person name="Carmona M."/>
            <person name="Faoro H."/>
            <person name="Cruz L.M."/>
            <person name="Battistoni F."/>
            <person name="De Souza E."/>
            <person name="Pedrosa F."/>
            <person name="Chen W.-M."/>
            <person name="Poole P.S."/>
            <person name="Dixon R.A."/>
            <person name="James E.K."/>
        </authorList>
    </citation>
    <scope>NUCLEOTIDE SEQUENCE</scope>
    <source>
        <strain evidence="1">U120</strain>
    </source>
</reference>